<keyword evidence="3" id="KW-1185">Reference proteome</keyword>
<dbReference type="GeneID" id="36575618"/>
<evidence type="ECO:0000313" key="2">
    <source>
        <dbReference type="EMBL" id="PSS18559.1"/>
    </source>
</evidence>
<protein>
    <submittedName>
        <fullName evidence="2">Uncharacterized protein</fullName>
    </submittedName>
</protein>
<feature type="compositionally biased region" description="Basic and acidic residues" evidence="1">
    <location>
        <begin position="104"/>
        <end position="137"/>
    </location>
</feature>
<dbReference type="AlphaFoldDB" id="A0A2T3B1Y9"/>
<gene>
    <name evidence="2" type="ORF">M430DRAFT_42227</name>
</gene>
<feature type="compositionally biased region" description="Low complexity" evidence="1">
    <location>
        <begin position="152"/>
        <end position="166"/>
    </location>
</feature>
<feature type="compositionally biased region" description="Gly residues" evidence="1">
    <location>
        <begin position="349"/>
        <end position="359"/>
    </location>
</feature>
<dbReference type="OrthoDB" id="2402960at2759"/>
<feature type="compositionally biased region" description="Basic and acidic residues" evidence="1">
    <location>
        <begin position="7"/>
        <end position="17"/>
    </location>
</feature>
<feature type="compositionally biased region" description="Low complexity" evidence="1">
    <location>
        <begin position="37"/>
        <end position="56"/>
    </location>
</feature>
<feature type="compositionally biased region" description="Basic and acidic residues" evidence="1">
    <location>
        <begin position="278"/>
        <end position="300"/>
    </location>
</feature>
<dbReference type="InParanoid" id="A0A2T3B1Y9"/>
<feature type="region of interest" description="Disordered" evidence="1">
    <location>
        <begin position="240"/>
        <end position="429"/>
    </location>
</feature>
<dbReference type="EMBL" id="KZ679011">
    <property type="protein sequence ID" value="PSS18559.1"/>
    <property type="molecule type" value="Genomic_DNA"/>
</dbReference>
<reference evidence="2 3" key="1">
    <citation type="journal article" date="2018" name="New Phytol.">
        <title>Comparative genomics and transcriptomics depict ericoid mycorrhizal fungi as versatile saprotrophs and plant mutualists.</title>
        <authorList>
            <person name="Martino E."/>
            <person name="Morin E."/>
            <person name="Grelet G.A."/>
            <person name="Kuo A."/>
            <person name="Kohler A."/>
            <person name="Daghino S."/>
            <person name="Barry K.W."/>
            <person name="Cichocki N."/>
            <person name="Clum A."/>
            <person name="Dockter R.B."/>
            <person name="Hainaut M."/>
            <person name="Kuo R.C."/>
            <person name="LaButti K."/>
            <person name="Lindahl B.D."/>
            <person name="Lindquist E.A."/>
            <person name="Lipzen A."/>
            <person name="Khouja H.R."/>
            <person name="Magnuson J."/>
            <person name="Murat C."/>
            <person name="Ohm R.A."/>
            <person name="Singer S.W."/>
            <person name="Spatafora J.W."/>
            <person name="Wang M."/>
            <person name="Veneault-Fourrey C."/>
            <person name="Henrissat B."/>
            <person name="Grigoriev I.V."/>
            <person name="Martin F.M."/>
            <person name="Perotto S."/>
        </authorList>
    </citation>
    <scope>NUCLEOTIDE SEQUENCE [LARGE SCALE GENOMIC DNA]</scope>
    <source>
        <strain evidence="2 3">ATCC 22711</strain>
    </source>
</reference>
<feature type="compositionally biased region" description="Pro residues" evidence="1">
    <location>
        <begin position="167"/>
        <end position="180"/>
    </location>
</feature>
<dbReference type="RefSeq" id="XP_024720911.1">
    <property type="nucleotide sequence ID" value="XM_024867537.1"/>
</dbReference>
<evidence type="ECO:0000313" key="3">
    <source>
        <dbReference type="Proteomes" id="UP000241818"/>
    </source>
</evidence>
<name>A0A2T3B1Y9_AMORE</name>
<organism evidence="2 3">
    <name type="scientific">Amorphotheca resinae ATCC 22711</name>
    <dbReference type="NCBI Taxonomy" id="857342"/>
    <lineage>
        <taxon>Eukaryota</taxon>
        <taxon>Fungi</taxon>
        <taxon>Dikarya</taxon>
        <taxon>Ascomycota</taxon>
        <taxon>Pezizomycotina</taxon>
        <taxon>Leotiomycetes</taxon>
        <taxon>Helotiales</taxon>
        <taxon>Amorphothecaceae</taxon>
        <taxon>Amorphotheca</taxon>
    </lineage>
</organism>
<dbReference type="Proteomes" id="UP000241818">
    <property type="component" value="Unassembled WGS sequence"/>
</dbReference>
<feature type="compositionally biased region" description="Basic and acidic residues" evidence="1">
    <location>
        <begin position="241"/>
        <end position="266"/>
    </location>
</feature>
<feature type="compositionally biased region" description="Gly residues" evidence="1">
    <location>
        <begin position="304"/>
        <end position="315"/>
    </location>
</feature>
<feature type="region of interest" description="Disordered" evidence="1">
    <location>
        <begin position="1"/>
        <end position="210"/>
    </location>
</feature>
<evidence type="ECO:0000256" key="1">
    <source>
        <dbReference type="SAM" id="MobiDB-lite"/>
    </source>
</evidence>
<accession>A0A2T3B1Y9</accession>
<sequence length="429" mass="45526">MASGRSKPIDIPRRVPAEEEASEIIPLTGHPPREWTTDSTPSPSRAATTTSSPTTSNLLFRRQSSSLNQRPRAPSLLTMAFHPELATPTARQGQPGMEAPATEAGEREDAAKGAGAEDKKAEEAEEAAAGKKDAAGEEDKEAEELGPRAQNSTSPSTDPSAPARTAPSPPPTTQTQAPPPENDKPARAPAVRGDRSATGGPAHKKLTEEELAEKLEKMKILNAQKAERFRLSEADSAAFAMRERESAQKRLEEQRATRHQDMERAKNRQRKLQAQGGREWDSEKVDSDIVDGRGRGRSSEYVRGGHGGIIRGGLAGSRYATADQEGPDTGRPSRGRGGYGGHEGRGRGNRGGRGGGRGGAVPSTIPTPEDFPSLPTPAKSPTPSAAAATEVKPSTTEKETEVKSPTAEKGPGDWAEEMATPVDEKKITV</sequence>
<proteinExistence type="predicted"/>